<dbReference type="GO" id="GO:0006633">
    <property type="term" value="P:fatty acid biosynthetic process"/>
    <property type="evidence" value="ECO:0007669"/>
    <property type="project" value="TreeGrafter"/>
</dbReference>
<evidence type="ECO:0000313" key="3">
    <source>
        <dbReference type="EMBL" id="TPG60472.1"/>
    </source>
</evidence>
<dbReference type="FunFam" id="3.10.129.10:FF:000042">
    <property type="entry name" value="MaoC domain protein dehydratase"/>
    <property type="match status" value="1"/>
</dbReference>
<keyword evidence="4" id="KW-1185">Reference proteome</keyword>
<dbReference type="InterPro" id="IPR002539">
    <property type="entry name" value="MaoC-like_dom"/>
</dbReference>
<dbReference type="Gene3D" id="3.10.129.10">
    <property type="entry name" value="Hotdog Thioesterase"/>
    <property type="match status" value="1"/>
</dbReference>
<dbReference type="CDD" id="cd03449">
    <property type="entry name" value="R_hydratase"/>
    <property type="match status" value="1"/>
</dbReference>
<evidence type="ECO:0000256" key="1">
    <source>
        <dbReference type="ARBA" id="ARBA00023239"/>
    </source>
</evidence>
<dbReference type="EMBL" id="RCZP01000002">
    <property type="protein sequence ID" value="TPG60472.1"/>
    <property type="molecule type" value="Genomic_DNA"/>
</dbReference>
<gene>
    <name evidence="3" type="ORF">EAH89_03635</name>
</gene>
<organism evidence="3 4">
    <name type="scientific">Muricoccus nepalensis</name>
    <dbReference type="NCBI Taxonomy" id="1854500"/>
    <lineage>
        <taxon>Bacteria</taxon>
        <taxon>Pseudomonadati</taxon>
        <taxon>Pseudomonadota</taxon>
        <taxon>Alphaproteobacteria</taxon>
        <taxon>Acetobacterales</taxon>
        <taxon>Roseomonadaceae</taxon>
        <taxon>Muricoccus</taxon>
    </lineage>
</organism>
<dbReference type="InterPro" id="IPR029069">
    <property type="entry name" value="HotDog_dom_sf"/>
</dbReference>
<accession>A0A502GFT8</accession>
<dbReference type="AlphaFoldDB" id="A0A502GFT8"/>
<dbReference type="InterPro" id="IPR050965">
    <property type="entry name" value="UPF0336/Enoyl-CoA_hydratase"/>
</dbReference>
<name>A0A502GFT8_9PROT</name>
<dbReference type="Proteomes" id="UP000317078">
    <property type="component" value="Unassembled WGS sequence"/>
</dbReference>
<reference evidence="3 4" key="1">
    <citation type="journal article" date="2019" name="Environ. Microbiol.">
        <title>Species interactions and distinct microbial communities in high Arctic permafrost affected cryosols are associated with the CH4 and CO2 gas fluxes.</title>
        <authorList>
            <person name="Altshuler I."/>
            <person name="Hamel J."/>
            <person name="Turney S."/>
            <person name="Magnuson E."/>
            <person name="Levesque R."/>
            <person name="Greer C."/>
            <person name="Whyte L.G."/>
        </authorList>
    </citation>
    <scope>NUCLEOTIDE SEQUENCE [LARGE SCALE GENOMIC DNA]</scope>
    <source>
        <strain evidence="3 4">S9.3B</strain>
    </source>
</reference>
<sequence length="153" mass="15842">MDGMRFEELSLGQSARFAKTITEADILLFSAVSGDNNPVHLDAEAAATSFFGERVAHGMLTASLISGLLGTRLPGPGAVYVSQTLRFRGPVRIGQTVAATAEVTALDPQRRRATLRTTCSVAGVVVLDGEAVVMIPGPPPPSPHGRSDASSAG</sequence>
<dbReference type="PANTHER" id="PTHR43437:SF3">
    <property type="entry name" value="HYDROXYACYL-THIOESTER DEHYDRATASE TYPE 2, MITOCHONDRIAL"/>
    <property type="match status" value="1"/>
</dbReference>
<evidence type="ECO:0000259" key="2">
    <source>
        <dbReference type="Pfam" id="PF01575"/>
    </source>
</evidence>
<comment type="caution">
    <text evidence="3">The sequence shown here is derived from an EMBL/GenBank/DDBJ whole genome shotgun (WGS) entry which is preliminary data.</text>
</comment>
<feature type="domain" description="MaoC-like" evidence="2">
    <location>
        <begin position="15"/>
        <end position="117"/>
    </location>
</feature>
<dbReference type="OrthoDB" id="9800237at2"/>
<dbReference type="Pfam" id="PF01575">
    <property type="entry name" value="MaoC_dehydratas"/>
    <property type="match status" value="1"/>
</dbReference>
<evidence type="ECO:0000313" key="4">
    <source>
        <dbReference type="Proteomes" id="UP000317078"/>
    </source>
</evidence>
<dbReference type="PANTHER" id="PTHR43437">
    <property type="entry name" value="HYDROXYACYL-THIOESTER DEHYDRATASE TYPE 2, MITOCHONDRIAL-RELATED"/>
    <property type="match status" value="1"/>
</dbReference>
<dbReference type="SUPFAM" id="SSF54637">
    <property type="entry name" value="Thioesterase/thiol ester dehydrase-isomerase"/>
    <property type="match status" value="1"/>
</dbReference>
<protein>
    <submittedName>
        <fullName evidence="3">MaoC family dehydratase</fullName>
    </submittedName>
</protein>
<proteinExistence type="predicted"/>
<dbReference type="RefSeq" id="WP_140881400.1">
    <property type="nucleotide sequence ID" value="NZ_RCZP01000002.1"/>
</dbReference>
<dbReference type="GO" id="GO:0019171">
    <property type="term" value="F:(3R)-hydroxyacyl-[acyl-carrier-protein] dehydratase activity"/>
    <property type="evidence" value="ECO:0007669"/>
    <property type="project" value="TreeGrafter"/>
</dbReference>
<keyword evidence="1" id="KW-0456">Lyase</keyword>